<feature type="domain" description="Bacterial type II secretion system protein E" evidence="2">
    <location>
        <begin position="195"/>
        <end position="209"/>
    </location>
</feature>
<sequence length="346" mass="38834">MKEKLELWLRAAFQLRASDVHLTVGMPPVFRINGDLKKYGTEPLLPEDTYGIARSIIPSESYETFKEKGELDFSYGIKGVSRFRINTYHQRSCVSLAIRVIPTSIPTLEDLALPDTLKKMAARPQGLILVTGPTGSGKSTTQASIIDYMNRTMRRHIITLEDPIEYLHRHNTCIIDQREVGFDTTNFANGLRSSLRQDPDVILLGEMRDLETISTAITAAETGHLVLGTLHTSSAPSTIDRIIDVFPPNQQGQIRIQLASVLVGILSQRLFPTPDKNGRKAVTEILLNNSAVANLIRNEKIHQIHNVMQTSKASGMHTFEMSLKEALERQEILRESAEPYLQERSY</sequence>
<reference evidence="3" key="1">
    <citation type="submission" date="2021-09" db="EMBL/GenBank/DDBJ databases">
        <title>Genome analysis of Fictibacillus sp. KIGAM418 isolated from marine sediment.</title>
        <authorList>
            <person name="Seo M.-J."/>
            <person name="Cho E.-S."/>
            <person name="Hwang C.Y."/>
        </authorList>
    </citation>
    <scope>NUCLEOTIDE SEQUENCE</scope>
    <source>
        <strain evidence="3">KIGAM418</strain>
    </source>
</reference>
<name>A0A9X1XHT3_9BACL</name>
<evidence type="ECO:0000313" key="4">
    <source>
        <dbReference type="Proteomes" id="UP001139011"/>
    </source>
</evidence>
<comment type="caution">
    <text evidence="3">The sequence shown here is derived from an EMBL/GenBank/DDBJ whole genome shotgun (WGS) entry which is preliminary data.</text>
</comment>
<organism evidence="3 4">
    <name type="scientific">Fictibacillus marinisediminis</name>
    <dbReference type="NCBI Taxonomy" id="2878389"/>
    <lineage>
        <taxon>Bacteria</taxon>
        <taxon>Bacillati</taxon>
        <taxon>Bacillota</taxon>
        <taxon>Bacilli</taxon>
        <taxon>Bacillales</taxon>
        <taxon>Fictibacillaceae</taxon>
        <taxon>Fictibacillus</taxon>
    </lineage>
</organism>
<dbReference type="AlphaFoldDB" id="A0A9X1XHT3"/>
<dbReference type="GO" id="GO:0005524">
    <property type="term" value="F:ATP binding"/>
    <property type="evidence" value="ECO:0007669"/>
    <property type="project" value="InterPro"/>
</dbReference>
<evidence type="ECO:0000313" key="3">
    <source>
        <dbReference type="EMBL" id="MCK6257924.1"/>
    </source>
</evidence>
<dbReference type="Pfam" id="PF00437">
    <property type="entry name" value="T2SSE"/>
    <property type="match status" value="1"/>
</dbReference>
<dbReference type="InterPro" id="IPR050921">
    <property type="entry name" value="T4SS_GSP_E_ATPase"/>
</dbReference>
<dbReference type="CDD" id="cd01131">
    <property type="entry name" value="PilT"/>
    <property type="match status" value="1"/>
</dbReference>
<keyword evidence="4" id="KW-1185">Reference proteome</keyword>
<dbReference type="PROSITE" id="PS00662">
    <property type="entry name" value="T2SP_E"/>
    <property type="match status" value="1"/>
</dbReference>
<dbReference type="SUPFAM" id="SSF52540">
    <property type="entry name" value="P-loop containing nucleoside triphosphate hydrolases"/>
    <property type="match status" value="1"/>
</dbReference>
<dbReference type="NCBIfam" id="TIGR01420">
    <property type="entry name" value="pilT_fam"/>
    <property type="match status" value="1"/>
</dbReference>
<evidence type="ECO:0000259" key="2">
    <source>
        <dbReference type="PROSITE" id="PS00662"/>
    </source>
</evidence>
<comment type="similarity">
    <text evidence="1">Belongs to the GSP E family.</text>
</comment>
<dbReference type="EMBL" id="JAIWJX010000002">
    <property type="protein sequence ID" value="MCK6257924.1"/>
    <property type="molecule type" value="Genomic_DNA"/>
</dbReference>
<dbReference type="Gene3D" id="3.40.50.300">
    <property type="entry name" value="P-loop containing nucleotide triphosphate hydrolases"/>
    <property type="match status" value="1"/>
</dbReference>
<dbReference type="InterPro" id="IPR006321">
    <property type="entry name" value="PilT/PilU"/>
</dbReference>
<accession>A0A9X1XHT3</accession>
<dbReference type="InterPro" id="IPR001482">
    <property type="entry name" value="T2SS/T4SS_dom"/>
</dbReference>
<dbReference type="Gene3D" id="3.30.450.90">
    <property type="match status" value="1"/>
</dbReference>
<dbReference type="InterPro" id="IPR027417">
    <property type="entry name" value="P-loop_NTPase"/>
</dbReference>
<dbReference type="PANTHER" id="PTHR30486">
    <property type="entry name" value="TWITCHING MOTILITY PROTEIN PILT"/>
    <property type="match status" value="1"/>
</dbReference>
<proteinExistence type="inferred from homology"/>
<dbReference type="RefSeq" id="WP_248253305.1">
    <property type="nucleotide sequence ID" value="NZ_JAIWJX010000002.1"/>
</dbReference>
<gene>
    <name evidence="3" type="ORF">LCY76_15190</name>
</gene>
<dbReference type="Proteomes" id="UP001139011">
    <property type="component" value="Unassembled WGS sequence"/>
</dbReference>
<dbReference type="GO" id="GO:0016887">
    <property type="term" value="F:ATP hydrolysis activity"/>
    <property type="evidence" value="ECO:0007669"/>
    <property type="project" value="InterPro"/>
</dbReference>
<protein>
    <submittedName>
        <fullName evidence="3">Type IV pilus twitching motility protein PilT</fullName>
    </submittedName>
</protein>
<evidence type="ECO:0000256" key="1">
    <source>
        <dbReference type="ARBA" id="ARBA00006611"/>
    </source>
</evidence>